<accession>A0A0G4ILN0</accession>
<dbReference type="GO" id="GO:0005829">
    <property type="term" value="C:cytosol"/>
    <property type="evidence" value="ECO:0007669"/>
    <property type="project" value="GOC"/>
</dbReference>
<evidence type="ECO:0000313" key="9">
    <source>
        <dbReference type="Proteomes" id="UP000039324"/>
    </source>
</evidence>
<protein>
    <recommendedName>
        <fullName evidence="10">Vacuolar protein sorting-associated protein 52 homolog</fullName>
    </recommendedName>
</protein>
<evidence type="ECO:0000256" key="3">
    <source>
        <dbReference type="ARBA" id="ARBA00022448"/>
    </source>
</evidence>
<feature type="domain" description="Vps52 coiled-coil" evidence="6">
    <location>
        <begin position="55"/>
        <end position="229"/>
    </location>
</feature>
<dbReference type="GO" id="GO:0000938">
    <property type="term" value="C:GARP complex"/>
    <property type="evidence" value="ECO:0007669"/>
    <property type="project" value="TreeGrafter"/>
</dbReference>
<dbReference type="GO" id="GO:0019905">
    <property type="term" value="F:syntaxin binding"/>
    <property type="evidence" value="ECO:0007669"/>
    <property type="project" value="TreeGrafter"/>
</dbReference>
<sequence>MASEIDLTGVEDDLNKLQEDEHVRKALDEGVDLRAYSNAIEAQLREAEDDAIQQFIQNSDCVADLFFEIQTCDAILGSMETMLKGFQESLGGISADIKTLQTKSLSMNVKLKNRREAEKKLSQYIQAVVVSPTLVKAIVEGPIDERYVNHLVQLNAKIEYVRNPPPKMQGTAAQSLAATSQQIETLRKQAISRVRQFLIDKIKSLQDSKTNIQNKQSMLLRYKYFNEFLSEHDQAVAEEIRTFYTATMSALLSNFFQGYISDINNKLRAKKVHLQSSVWCAGLGLNSFQLEPLTVADKTDLLCTEISRSGGLFASKKTEQHVVNVHTLGDRNLVLSETSGSPLLRHGKQGGGRPIGYEDIWNCLLHLLVNTAASEFVYLHEFFNNRNLFTVAFEKTIGLFTSNLEQYLATSYDIIGIILAVRVCEVQRNTLNKKRNNASVHCLDSMFDRFARLIWPRFKTVFDMHLASIASLKPTSVEVSANAVCNLTRRFAALCHSLVALNAPPLTQEEFLRTSLSRLRNDFISALNQISTSLPAGSSRLVFLINQLEYITLALQPYPGSDEFAAFDQLSVQHVAAYADTALSLVDDFRKMMTYVKSEAADATAASAVVRGFASRWRQGIESVSADICNGQFSGGGADKRWEDIVLKGVLTQLLTHYQKFDEVIRSQIKSSNPILEELVPIQTVVYEIKRRIRN</sequence>
<keyword evidence="9" id="KW-1185">Reference proteome</keyword>
<dbReference type="InterPro" id="IPR048361">
    <property type="entry name" value="Vps52_C"/>
</dbReference>
<dbReference type="AlphaFoldDB" id="A0A0G4ILN0"/>
<feature type="domain" description="Vps52 C-terminal" evidence="7">
    <location>
        <begin position="294"/>
        <end position="556"/>
    </location>
</feature>
<name>A0A0G4ILN0_PLABS</name>
<dbReference type="InterPro" id="IPR007258">
    <property type="entry name" value="Vps52"/>
</dbReference>
<keyword evidence="3" id="KW-0813">Transport</keyword>
<evidence type="ECO:0000259" key="6">
    <source>
        <dbReference type="Pfam" id="PF04129"/>
    </source>
</evidence>
<dbReference type="GO" id="GO:0015031">
    <property type="term" value="P:protein transport"/>
    <property type="evidence" value="ECO:0007669"/>
    <property type="project" value="UniProtKB-KW"/>
</dbReference>
<dbReference type="GO" id="GO:0006896">
    <property type="term" value="P:Golgi to vacuole transport"/>
    <property type="evidence" value="ECO:0007669"/>
    <property type="project" value="TreeGrafter"/>
</dbReference>
<evidence type="ECO:0000256" key="1">
    <source>
        <dbReference type="ARBA" id="ARBA00004601"/>
    </source>
</evidence>
<dbReference type="Pfam" id="PF04129">
    <property type="entry name" value="Vps52_CC"/>
    <property type="match status" value="1"/>
</dbReference>
<evidence type="ECO:0008006" key="10">
    <source>
        <dbReference type="Google" id="ProtNLM"/>
    </source>
</evidence>
<evidence type="ECO:0000256" key="2">
    <source>
        <dbReference type="ARBA" id="ARBA00008180"/>
    </source>
</evidence>
<organism evidence="8 9">
    <name type="scientific">Plasmodiophora brassicae</name>
    <name type="common">Clubroot disease agent</name>
    <dbReference type="NCBI Taxonomy" id="37360"/>
    <lineage>
        <taxon>Eukaryota</taxon>
        <taxon>Sar</taxon>
        <taxon>Rhizaria</taxon>
        <taxon>Endomyxa</taxon>
        <taxon>Phytomyxea</taxon>
        <taxon>Plasmodiophorida</taxon>
        <taxon>Plasmodiophoridae</taxon>
        <taxon>Plasmodiophora</taxon>
    </lineage>
</organism>
<dbReference type="InterPro" id="IPR048319">
    <property type="entry name" value="Vps52_CC"/>
</dbReference>
<reference evidence="8 9" key="1">
    <citation type="submission" date="2015-02" db="EMBL/GenBank/DDBJ databases">
        <authorList>
            <person name="Chooi Y.-H."/>
        </authorList>
    </citation>
    <scope>NUCLEOTIDE SEQUENCE [LARGE SCALE GENOMIC DNA]</scope>
    <source>
        <strain evidence="8">E3</strain>
    </source>
</reference>
<evidence type="ECO:0000259" key="7">
    <source>
        <dbReference type="Pfam" id="PF20655"/>
    </source>
</evidence>
<gene>
    <name evidence="8" type="ORF">PBRA_004831</name>
</gene>
<dbReference type="PANTHER" id="PTHR14190">
    <property type="entry name" value="SUPPRESSOR OF ACTIN MUTATIONS 2/VACUOLAR PROTEIN SORTING 52"/>
    <property type="match status" value="1"/>
</dbReference>
<dbReference type="EMBL" id="CDSF01000046">
    <property type="protein sequence ID" value="CEO96141.1"/>
    <property type="molecule type" value="Genomic_DNA"/>
</dbReference>
<comment type="similarity">
    <text evidence="2">Belongs to the VPS52 family.</text>
</comment>
<comment type="subcellular location">
    <subcellularLocation>
        <location evidence="1">Golgi apparatus</location>
        <location evidence="1">trans-Golgi network</location>
    </subcellularLocation>
</comment>
<dbReference type="GO" id="GO:0032456">
    <property type="term" value="P:endocytic recycling"/>
    <property type="evidence" value="ECO:0007669"/>
    <property type="project" value="TreeGrafter"/>
</dbReference>
<dbReference type="OMA" id="IHVVMVE"/>
<keyword evidence="4" id="KW-0653">Protein transport</keyword>
<proteinExistence type="inferred from homology"/>
<keyword evidence="5" id="KW-0333">Golgi apparatus</keyword>
<dbReference type="Pfam" id="PF20655">
    <property type="entry name" value="Vps52_C"/>
    <property type="match status" value="1"/>
</dbReference>
<evidence type="ECO:0000313" key="8">
    <source>
        <dbReference type="EMBL" id="CEO96141.1"/>
    </source>
</evidence>
<dbReference type="STRING" id="37360.A0A0G4ILN0"/>
<dbReference type="PANTHER" id="PTHR14190:SF7">
    <property type="entry name" value="VACUOLAR PROTEIN SORTING-ASSOCIATED PROTEIN 52 HOMOLOG"/>
    <property type="match status" value="1"/>
</dbReference>
<evidence type="ECO:0000256" key="4">
    <source>
        <dbReference type="ARBA" id="ARBA00022927"/>
    </source>
</evidence>
<dbReference type="GO" id="GO:0042147">
    <property type="term" value="P:retrograde transport, endosome to Golgi"/>
    <property type="evidence" value="ECO:0007669"/>
    <property type="project" value="TreeGrafter"/>
</dbReference>
<evidence type="ECO:0000256" key="5">
    <source>
        <dbReference type="ARBA" id="ARBA00023034"/>
    </source>
</evidence>
<dbReference type="Proteomes" id="UP000039324">
    <property type="component" value="Unassembled WGS sequence"/>
</dbReference>
<dbReference type="OrthoDB" id="19482at2759"/>